<evidence type="ECO:0000256" key="1">
    <source>
        <dbReference type="ARBA" id="ARBA00000971"/>
    </source>
</evidence>
<feature type="domain" description="PPIase FKBP-type" evidence="8">
    <location>
        <begin position="124"/>
        <end position="211"/>
    </location>
</feature>
<dbReference type="InterPro" id="IPR000774">
    <property type="entry name" value="PPIase_FKBP_N"/>
</dbReference>
<evidence type="ECO:0000256" key="7">
    <source>
        <dbReference type="SAM" id="Coils"/>
    </source>
</evidence>
<keyword evidence="7" id="KW-0175">Coiled coil</keyword>
<evidence type="ECO:0000256" key="6">
    <source>
        <dbReference type="RuleBase" id="RU003915"/>
    </source>
</evidence>
<dbReference type="EMBL" id="HG934468">
    <property type="protein sequence ID" value="CDN32050.1"/>
    <property type="molecule type" value="Genomic_DNA"/>
</dbReference>
<dbReference type="PATRIC" id="fig|1433126.3.peg.1950"/>
<dbReference type="PANTHER" id="PTHR43811:SF19">
    <property type="entry name" value="39 KDA FK506-BINDING NUCLEAR PROTEIN"/>
    <property type="match status" value="1"/>
</dbReference>
<sequence length="216" mass="23374">MATQAQQKMNLRDSVSYAIGLDLAAMVKNFDTTLNINYVIKAIEDAVSGKAVLNSSQAQNAIANYMQSRQEADKQKVETQLQNNQEQAEAFLADVARQEGVMRTKSGLLYKIEKLGDSLLPQAGDVLTVHYRLTLPNGEVVDSSYERGEPMSFANNDGEMIAGFLEGVRLLGEGGKAILYLPPALGYGSYSTGTIPPNSALVFEVALLGITGKEHK</sequence>
<comment type="catalytic activity">
    <reaction evidence="1 5 6">
        <text>[protein]-peptidylproline (omega=180) = [protein]-peptidylproline (omega=0)</text>
        <dbReference type="Rhea" id="RHEA:16237"/>
        <dbReference type="Rhea" id="RHEA-COMP:10747"/>
        <dbReference type="Rhea" id="RHEA-COMP:10748"/>
        <dbReference type="ChEBI" id="CHEBI:83833"/>
        <dbReference type="ChEBI" id="CHEBI:83834"/>
        <dbReference type="EC" id="5.2.1.8"/>
    </reaction>
</comment>
<reference evidence="9 10" key="1">
    <citation type="journal article" date="2015" name="Genome Announc.">
        <title>Complete Genome Sequence of the Novel Leech Symbiont Mucinivorans hirudinis M3T.</title>
        <authorList>
            <person name="Nelson M.C."/>
            <person name="Bomar L."/>
            <person name="Graf J."/>
        </authorList>
    </citation>
    <scope>NUCLEOTIDE SEQUENCE [LARGE SCALE GENOMIC DNA]</scope>
    <source>
        <strain evidence="10">M3</strain>
    </source>
</reference>
<proteinExistence type="inferred from homology"/>
<dbReference type="eggNOG" id="COG0545">
    <property type="taxonomic scope" value="Bacteria"/>
</dbReference>
<dbReference type="HOGENOM" id="CLU_013615_0_2_10"/>
<keyword evidence="10" id="KW-1185">Reference proteome</keyword>
<comment type="similarity">
    <text evidence="2 6">Belongs to the FKBP-type PPIase family.</text>
</comment>
<dbReference type="GO" id="GO:0003755">
    <property type="term" value="F:peptidyl-prolyl cis-trans isomerase activity"/>
    <property type="evidence" value="ECO:0007669"/>
    <property type="project" value="UniProtKB-UniRule"/>
</dbReference>
<dbReference type="Gene3D" id="3.10.50.40">
    <property type="match status" value="1"/>
</dbReference>
<keyword evidence="3 5" id="KW-0697">Rotamase</keyword>
<organism evidence="9 10">
    <name type="scientific">Mucinivorans hirudinis</name>
    <dbReference type="NCBI Taxonomy" id="1433126"/>
    <lineage>
        <taxon>Bacteria</taxon>
        <taxon>Pseudomonadati</taxon>
        <taxon>Bacteroidota</taxon>
        <taxon>Bacteroidia</taxon>
        <taxon>Bacteroidales</taxon>
        <taxon>Rikenellaceae</taxon>
        <taxon>Mucinivorans</taxon>
    </lineage>
</organism>
<evidence type="ECO:0000313" key="10">
    <source>
        <dbReference type="Proteomes" id="UP000027616"/>
    </source>
</evidence>
<evidence type="ECO:0000256" key="3">
    <source>
        <dbReference type="ARBA" id="ARBA00023110"/>
    </source>
</evidence>
<dbReference type="EC" id="5.2.1.8" evidence="6"/>
<dbReference type="GO" id="GO:0006457">
    <property type="term" value="P:protein folding"/>
    <property type="evidence" value="ECO:0007669"/>
    <property type="project" value="InterPro"/>
</dbReference>
<dbReference type="PANTHER" id="PTHR43811">
    <property type="entry name" value="FKBP-TYPE PEPTIDYL-PROLYL CIS-TRANS ISOMERASE FKPA"/>
    <property type="match status" value="1"/>
</dbReference>
<evidence type="ECO:0000313" key="9">
    <source>
        <dbReference type="EMBL" id="CDN32050.1"/>
    </source>
</evidence>
<dbReference type="InterPro" id="IPR046357">
    <property type="entry name" value="PPIase_dom_sf"/>
</dbReference>
<dbReference type="Pfam" id="PF01346">
    <property type="entry name" value="FKBP_N"/>
    <property type="match status" value="1"/>
</dbReference>
<dbReference type="STRING" id="1433126.BN938_1973"/>
<evidence type="ECO:0000256" key="2">
    <source>
        <dbReference type="ARBA" id="ARBA00006577"/>
    </source>
</evidence>
<keyword evidence="4 5" id="KW-0413">Isomerase</keyword>
<dbReference type="Pfam" id="PF00254">
    <property type="entry name" value="FKBP_C"/>
    <property type="match status" value="1"/>
</dbReference>
<dbReference type="SUPFAM" id="SSF54534">
    <property type="entry name" value="FKBP-like"/>
    <property type="match status" value="1"/>
</dbReference>
<evidence type="ECO:0000256" key="5">
    <source>
        <dbReference type="PROSITE-ProRule" id="PRU00277"/>
    </source>
</evidence>
<dbReference type="Gene3D" id="1.10.287.460">
    <property type="entry name" value="Peptidyl-prolyl cis-trans isomerase, FKBP-type, N-terminal domain"/>
    <property type="match status" value="1"/>
</dbReference>
<protein>
    <recommendedName>
        <fullName evidence="6">Peptidyl-prolyl cis-trans isomerase</fullName>
        <ecNumber evidence="6">5.2.1.8</ecNumber>
    </recommendedName>
</protein>
<dbReference type="Proteomes" id="UP000027616">
    <property type="component" value="Chromosome I"/>
</dbReference>
<accession>A0A060R910</accession>
<evidence type="ECO:0000259" key="8">
    <source>
        <dbReference type="PROSITE" id="PS50059"/>
    </source>
</evidence>
<evidence type="ECO:0000256" key="4">
    <source>
        <dbReference type="ARBA" id="ARBA00023235"/>
    </source>
</evidence>
<dbReference type="InterPro" id="IPR001179">
    <property type="entry name" value="PPIase_FKBP_dom"/>
</dbReference>
<gene>
    <name evidence="9" type="ORF">BN938_1973</name>
</gene>
<dbReference type="AlphaFoldDB" id="A0A060R910"/>
<dbReference type="PROSITE" id="PS50059">
    <property type="entry name" value="FKBP_PPIASE"/>
    <property type="match status" value="1"/>
</dbReference>
<name>A0A060R910_9BACT</name>
<dbReference type="InterPro" id="IPR036944">
    <property type="entry name" value="PPIase_FKBP_N_sf"/>
</dbReference>
<feature type="coiled-coil region" evidence="7">
    <location>
        <begin position="67"/>
        <end position="94"/>
    </location>
</feature>
<dbReference type="KEGG" id="rbc:BN938_1973"/>